<organism evidence="1 2">
    <name type="scientific">Symbiochloris irregularis</name>
    <dbReference type="NCBI Taxonomy" id="706552"/>
    <lineage>
        <taxon>Eukaryota</taxon>
        <taxon>Viridiplantae</taxon>
        <taxon>Chlorophyta</taxon>
        <taxon>core chlorophytes</taxon>
        <taxon>Trebouxiophyceae</taxon>
        <taxon>Trebouxiales</taxon>
        <taxon>Trebouxiaceae</taxon>
        <taxon>Symbiochloris</taxon>
    </lineage>
</organism>
<dbReference type="AlphaFoldDB" id="A0AAW1PMT0"/>
<comment type="caution">
    <text evidence="1">The sequence shown here is derived from an EMBL/GenBank/DDBJ whole genome shotgun (WGS) entry which is preliminary data.</text>
</comment>
<accession>A0AAW1PMT0</accession>
<sequence>MKMNVVFDSEVRSSASPRLQQAETLQGALQTVGPPESDANCMRDLLRIRLQRQDQQISITCRLAYRTTYKAFTLLCVWEGCRGLKWFDLPGGPGEVFLDRDASEQHDCLTIGLKDELKAQLGALAVLEIDVFNEQEPELDHEGRVPDQGSQWEAQVGAQDFTLDLYELQQCLVCVYQSLAAGQAIVNAHGPTLLQQQQQQ</sequence>
<dbReference type="EMBL" id="JALJOQ010000013">
    <property type="protein sequence ID" value="KAK9810864.1"/>
    <property type="molecule type" value="Genomic_DNA"/>
</dbReference>
<name>A0AAW1PMT0_9CHLO</name>
<protein>
    <submittedName>
        <fullName evidence="1">Uncharacterized protein</fullName>
    </submittedName>
</protein>
<dbReference type="Proteomes" id="UP001465755">
    <property type="component" value="Unassembled WGS sequence"/>
</dbReference>
<evidence type="ECO:0000313" key="2">
    <source>
        <dbReference type="Proteomes" id="UP001465755"/>
    </source>
</evidence>
<evidence type="ECO:0000313" key="1">
    <source>
        <dbReference type="EMBL" id="KAK9810864.1"/>
    </source>
</evidence>
<proteinExistence type="predicted"/>
<keyword evidence="2" id="KW-1185">Reference proteome</keyword>
<reference evidence="1 2" key="1">
    <citation type="journal article" date="2024" name="Nat. Commun.">
        <title>Phylogenomics reveals the evolutionary origins of lichenization in chlorophyte algae.</title>
        <authorList>
            <person name="Puginier C."/>
            <person name="Libourel C."/>
            <person name="Otte J."/>
            <person name="Skaloud P."/>
            <person name="Haon M."/>
            <person name="Grisel S."/>
            <person name="Petersen M."/>
            <person name="Berrin J.G."/>
            <person name="Delaux P.M."/>
            <person name="Dal Grande F."/>
            <person name="Keller J."/>
        </authorList>
    </citation>
    <scope>NUCLEOTIDE SEQUENCE [LARGE SCALE GENOMIC DNA]</scope>
    <source>
        <strain evidence="1 2">SAG 2036</strain>
    </source>
</reference>
<gene>
    <name evidence="1" type="ORF">WJX73_003079</name>
</gene>